<keyword evidence="1" id="KW-0521">NADP</keyword>
<dbReference type="Proteomes" id="UP000237105">
    <property type="component" value="Unassembled WGS sequence"/>
</dbReference>
<keyword evidence="2" id="KW-0560">Oxidoreductase</keyword>
<organism evidence="3 4">
    <name type="scientific">Parasponia andersonii</name>
    <name type="common">Sponia andersonii</name>
    <dbReference type="NCBI Taxonomy" id="3476"/>
    <lineage>
        <taxon>Eukaryota</taxon>
        <taxon>Viridiplantae</taxon>
        <taxon>Streptophyta</taxon>
        <taxon>Embryophyta</taxon>
        <taxon>Tracheophyta</taxon>
        <taxon>Spermatophyta</taxon>
        <taxon>Magnoliopsida</taxon>
        <taxon>eudicotyledons</taxon>
        <taxon>Gunneridae</taxon>
        <taxon>Pentapetalae</taxon>
        <taxon>rosids</taxon>
        <taxon>fabids</taxon>
        <taxon>Rosales</taxon>
        <taxon>Cannabaceae</taxon>
        <taxon>Parasponia</taxon>
    </lineage>
</organism>
<dbReference type="GO" id="GO:0016616">
    <property type="term" value="F:oxidoreductase activity, acting on the CH-OH group of donors, NAD or NADP as acceptor"/>
    <property type="evidence" value="ECO:0007669"/>
    <property type="project" value="TreeGrafter"/>
</dbReference>
<dbReference type="InterPro" id="IPR050425">
    <property type="entry name" value="NAD(P)_dehydrat-like"/>
</dbReference>
<dbReference type="InterPro" id="IPR036291">
    <property type="entry name" value="NAD(P)-bd_dom_sf"/>
</dbReference>
<gene>
    <name evidence="3" type="ORF">PanWU01x14_050910</name>
</gene>
<dbReference type="PANTHER" id="PTHR10366">
    <property type="entry name" value="NAD DEPENDENT EPIMERASE/DEHYDRATASE"/>
    <property type="match status" value="1"/>
</dbReference>
<dbReference type="EMBL" id="JXTB01000029">
    <property type="protein sequence ID" value="PON74259.1"/>
    <property type="molecule type" value="Genomic_DNA"/>
</dbReference>
<evidence type="ECO:0000313" key="3">
    <source>
        <dbReference type="EMBL" id="PON74259.1"/>
    </source>
</evidence>
<dbReference type="STRING" id="3476.A0A2P5DLT4"/>
<evidence type="ECO:0000313" key="4">
    <source>
        <dbReference type="Proteomes" id="UP000237105"/>
    </source>
</evidence>
<dbReference type="Gene3D" id="3.40.50.720">
    <property type="entry name" value="NAD(P)-binding Rossmann-like Domain"/>
    <property type="match status" value="1"/>
</dbReference>
<reference evidence="4" key="1">
    <citation type="submission" date="2016-06" db="EMBL/GenBank/DDBJ databases">
        <title>Parallel loss of symbiosis genes in relatives of nitrogen-fixing non-legume Parasponia.</title>
        <authorList>
            <person name="Van Velzen R."/>
            <person name="Holmer R."/>
            <person name="Bu F."/>
            <person name="Rutten L."/>
            <person name="Van Zeijl A."/>
            <person name="Liu W."/>
            <person name="Santuari L."/>
            <person name="Cao Q."/>
            <person name="Sharma T."/>
            <person name="Shen D."/>
            <person name="Roswanjaya Y."/>
            <person name="Wardhani T."/>
            <person name="Kalhor M.S."/>
            <person name="Jansen J."/>
            <person name="Van den Hoogen J."/>
            <person name="Gungor B."/>
            <person name="Hartog M."/>
            <person name="Hontelez J."/>
            <person name="Verver J."/>
            <person name="Yang W.-C."/>
            <person name="Schijlen E."/>
            <person name="Repin R."/>
            <person name="Schilthuizen M."/>
            <person name="Schranz E."/>
            <person name="Heidstra R."/>
            <person name="Miyata K."/>
            <person name="Fedorova E."/>
            <person name="Kohlen W."/>
            <person name="Bisseling T."/>
            <person name="Smit S."/>
            <person name="Geurts R."/>
        </authorList>
    </citation>
    <scope>NUCLEOTIDE SEQUENCE [LARGE SCALE GENOMIC DNA]</scope>
    <source>
        <strain evidence="4">cv. WU1-14</strain>
    </source>
</reference>
<comment type="caution">
    <text evidence="3">The sequence shown here is derived from an EMBL/GenBank/DDBJ whole genome shotgun (WGS) entry which is preliminary data.</text>
</comment>
<protein>
    <submittedName>
        <fullName evidence="3">NAD(P)-binding domain containing protein</fullName>
    </submittedName>
</protein>
<sequence length="113" mass="12679">MKRVVLTSSITAVVFNGKPLTPDVLVDEAWVSDPAFCEESKLWHMLSKILAEEAAWTFVKDNGIDLVAINPGFVIGPWLHPTLHVTTEVILNQINGTFQQLIFSFALLRQFKI</sequence>
<evidence type="ECO:0000256" key="2">
    <source>
        <dbReference type="ARBA" id="ARBA00023002"/>
    </source>
</evidence>
<keyword evidence="4" id="KW-1185">Reference proteome</keyword>
<name>A0A2P5DLT4_PARAD</name>
<dbReference type="OrthoDB" id="2735536at2759"/>
<accession>A0A2P5DLT4</accession>
<evidence type="ECO:0000256" key="1">
    <source>
        <dbReference type="ARBA" id="ARBA00022857"/>
    </source>
</evidence>
<dbReference type="SUPFAM" id="SSF51735">
    <property type="entry name" value="NAD(P)-binding Rossmann-fold domains"/>
    <property type="match status" value="1"/>
</dbReference>
<dbReference type="AlphaFoldDB" id="A0A2P5DLT4"/>
<dbReference type="PANTHER" id="PTHR10366:SF852">
    <property type="entry name" value="CINNAMOYL-COA REDUCTASE CAD2"/>
    <property type="match status" value="1"/>
</dbReference>
<proteinExistence type="predicted"/>